<feature type="domain" description="Glycosyl transferase family 1" evidence="1">
    <location>
        <begin position="167"/>
        <end position="329"/>
    </location>
</feature>
<dbReference type="InterPro" id="IPR001296">
    <property type="entry name" value="Glyco_trans_1"/>
</dbReference>
<dbReference type="GO" id="GO:0016757">
    <property type="term" value="F:glycosyltransferase activity"/>
    <property type="evidence" value="ECO:0007669"/>
    <property type="project" value="InterPro"/>
</dbReference>
<protein>
    <submittedName>
        <fullName evidence="2">Glycosyltransferase</fullName>
    </submittedName>
</protein>
<dbReference type="PANTHER" id="PTHR12526">
    <property type="entry name" value="GLYCOSYLTRANSFERASE"/>
    <property type="match status" value="1"/>
</dbReference>
<dbReference type="EMBL" id="MKQP01000031">
    <property type="protein sequence ID" value="OMD29232.1"/>
    <property type="molecule type" value="Genomic_DNA"/>
</dbReference>
<evidence type="ECO:0000313" key="2">
    <source>
        <dbReference type="EMBL" id="OMD29232.1"/>
    </source>
</evidence>
<comment type="caution">
    <text evidence="2">The sequence shown here is derived from an EMBL/GenBank/DDBJ whole genome shotgun (WGS) entry which is preliminary data.</text>
</comment>
<dbReference type="AlphaFoldDB" id="A0A1R0X531"/>
<accession>A0A1R0X531</accession>
<dbReference type="Gene3D" id="3.40.50.2000">
    <property type="entry name" value="Glycogen Phosphorylase B"/>
    <property type="match status" value="2"/>
</dbReference>
<evidence type="ECO:0000259" key="1">
    <source>
        <dbReference type="Pfam" id="PF00534"/>
    </source>
</evidence>
<organism evidence="2 3">
    <name type="scientific">Paenibacillus odorifer</name>
    <dbReference type="NCBI Taxonomy" id="189426"/>
    <lineage>
        <taxon>Bacteria</taxon>
        <taxon>Bacillati</taxon>
        <taxon>Bacillota</taxon>
        <taxon>Bacilli</taxon>
        <taxon>Bacillales</taxon>
        <taxon>Paenibacillaceae</taxon>
        <taxon>Paenibacillus</taxon>
    </lineage>
</organism>
<proteinExistence type="predicted"/>
<dbReference type="SUPFAM" id="SSF53756">
    <property type="entry name" value="UDP-Glycosyltransferase/glycogen phosphorylase"/>
    <property type="match status" value="1"/>
</dbReference>
<dbReference type="Proteomes" id="UP000187465">
    <property type="component" value="Unassembled WGS sequence"/>
</dbReference>
<dbReference type="CDD" id="cd03801">
    <property type="entry name" value="GT4_PimA-like"/>
    <property type="match status" value="1"/>
</dbReference>
<sequence>MKILFTFYNPSGGMQTLNRVRCQALYARGVECHLLYTHHGKGQQNIRNIQTHITNSDDEIRAMLAREAFDLIVVCTDINLAERIRGFGYKGPLVFEVQGLGTLDEAEQVVNNFTERIYRLTDALLYPETTHLQALFKGGFPTIPQYCFDDPIDCDQFGYTNYPAKSFPILGWVGRIQTNKNWREFLQIGQRLLTIHPELYLWIFQDDTLFDPEQKESFDQFVAETGISSRLISYSNIPHEQMADYMSIIGDSGGLLLSTSILEGFGYAVAEAMLCRCPVLTTDSDGVRRLVINNHTGKIYTRGQLDEAVNAALSLMDDPALRARIRMNGEWHIRTNLSSELYADRFLQMYHQLMGRRIQIERRWS</sequence>
<reference evidence="2 3" key="1">
    <citation type="submission" date="2016-10" db="EMBL/GenBank/DDBJ databases">
        <title>Paenibacillus species isolates.</title>
        <authorList>
            <person name="Beno S.M."/>
        </authorList>
    </citation>
    <scope>NUCLEOTIDE SEQUENCE [LARGE SCALE GENOMIC DNA]</scope>
    <source>
        <strain evidence="2 3">FSL H7-0604</strain>
    </source>
</reference>
<keyword evidence="2" id="KW-0808">Transferase</keyword>
<name>A0A1R0X531_9BACL</name>
<dbReference type="Pfam" id="PF00534">
    <property type="entry name" value="Glycos_transf_1"/>
    <property type="match status" value="1"/>
</dbReference>
<evidence type="ECO:0000313" key="3">
    <source>
        <dbReference type="Proteomes" id="UP000187465"/>
    </source>
</evidence>
<gene>
    <name evidence="2" type="ORF">BJP51_23170</name>
</gene>
<dbReference type="PANTHER" id="PTHR12526:SF627">
    <property type="entry name" value="D-RHAMNOSYLTRANSFERASE WBPZ"/>
    <property type="match status" value="1"/>
</dbReference>